<accession>A0A9Q0QRI5</accession>
<organism evidence="1 2">
    <name type="scientific">Protea cynaroides</name>
    <dbReference type="NCBI Taxonomy" id="273540"/>
    <lineage>
        <taxon>Eukaryota</taxon>
        <taxon>Viridiplantae</taxon>
        <taxon>Streptophyta</taxon>
        <taxon>Embryophyta</taxon>
        <taxon>Tracheophyta</taxon>
        <taxon>Spermatophyta</taxon>
        <taxon>Magnoliopsida</taxon>
        <taxon>Proteales</taxon>
        <taxon>Proteaceae</taxon>
        <taxon>Protea</taxon>
    </lineage>
</organism>
<proteinExistence type="predicted"/>
<protein>
    <submittedName>
        <fullName evidence="1">Uncharacterized protein</fullName>
    </submittedName>
</protein>
<comment type="caution">
    <text evidence="1">The sequence shown here is derived from an EMBL/GenBank/DDBJ whole genome shotgun (WGS) entry which is preliminary data.</text>
</comment>
<dbReference type="Proteomes" id="UP001141806">
    <property type="component" value="Unassembled WGS sequence"/>
</dbReference>
<reference evidence="1" key="1">
    <citation type="journal article" date="2023" name="Plant J.">
        <title>The genome of the king protea, Protea cynaroides.</title>
        <authorList>
            <person name="Chang J."/>
            <person name="Duong T.A."/>
            <person name="Schoeman C."/>
            <person name="Ma X."/>
            <person name="Roodt D."/>
            <person name="Barker N."/>
            <person name="Li Z."/>
            <person name="Van de Peer Y."/>
            <person name="Mizrachi E."/>
        </authorList>
    </citation>
    <scope>NUCLEOTIDE SEQUENCE</scope>
    <source>
        <tissue evidence="1">Young leaves</tissue>
    </source>
</reference>
<name>A0A9Q0QRI5_9MAGN</name>
<dbReference type="AlphaFoldDB" id="A0A9Q0QRI5"/>
<keyword evidence="2" id="KW-1185">Reference proteome</keyword>
<gene>
    <name evidence="1" type="ORF">NE237_015760</name>
</gene>
<dbReference type="EMBL" id="JAMYWD010000006">
    <property type="protein sequence ID" value="KAJ4969059.1"/>
    <property type="molecule type" value="Genomic_DNA"/>
</dbReference>
<evidence type="ECO:0000313" key="1">
    <source>
        <dbReference type="EMBL" id="KAJ4969059.1"/>
    </source>
</evidence>
<sequence length="100" mass="12137">MAVYTWHYYTSNRQPCWHSRTRRRLRREFCHRRLLLGIELIIPFDDGSVKDGECPRDAMWSSIRRRTDRYVGDLYEKIILGNLDYNSYRPSAFCIYSQSH</sequence>
<evidence type="ECO:0000313" key="2">
    <source>
        <dbReference type="Proteomes" id="UP001141806"/>
    </source>
</evidence>